<dbReference type="Pfam" id="PF04238">
    <property type="entry name" value="DUF420"/>
    <property type="match status" value="1"/>
</dbReference>
<comment type="caution">
    <text evidence="2">The sequence shown here is derived from an EMBL/GenBank/DDBJ whole genome shotgun (WGS) entry which is preliminary data.</text>
</comment>
<dbReference type="AlphaFoldDB" id="A0A2P2DZR6"/>
<evidence type="ECO:0000256" key="1">
    <source>
        <dbReference type="SAM" id="Phobius"/>
    </source>
</evidence>
<evidence type="ECO:0000313" key="3">
    <source>
        <dbReference type="Proteomes" id="UP000245133"/>
    </source>
</evidence>
<organism evidence="2 3">
    <name type="scientific">Leptospira ryugenii</name>
    <dbReference type="NCBI Taxonomy" id="1917863"/>
    <lineage>
        <taxon>Bacteria</taxon>
        <taxon>Pseudomonadati</taxon>
        <taxon>Spirochaetota</taxon>
        <taxon>Spirochaetia</taxon>
        <taxon>Leptospirales</taxon>
        <taxon>Leptospiraceae</taxon>
        <taxon>Leptospira</taxon>
    </lineage>
</organism>
<protein>
    <recommendedName>
        <fullName evidence="4">DUF420 domain-containing protein</fullName>
    </recommendedName>
</protein>
<reference evidence="2 3" key="1">
    <citation type="submission" date="2018-02" db="EMBL/GenBank/DDBJ databases">
        <title>Novel Leptospira species isolated from soil and water in Japan.</title>
        <authorList>
            <person name="Nakao R."/>
            <person name="Masuzawa T."/>
        </authorList>
    </citation>
    <scope>NUCLEOTIDE SEQUENCE [LARGE SCALE GENOMIC DNA]</scope>
    <source>
        <strain evidence="2 3">YH101</strain>
    </source>
</reference>
<feature type="transmembrane region" description="Helical" evidence="1">
    <location>
        <begin position="25"/>
        <end position="46"/>
    </location>
</feature>
<keyword evidence="1" id="KW-0472">Membrane</keyword>
<dbReference type="Proteomes" id="UP000245133">
    <property type="component" value="Unassembled WGS sequence"/>
</dbReference>
<sequence length="119" mass="13929">MTLSILCFYFGYWFRKTRNDIHRKVNVLGVFLNLSAAVFLLAIKYLLGGLEEWGIYPSVPRLYIDIHRFFALLGLVLMLVMLVTGLKRKKQIHKKLHFIFLPLYTIVYISGLFLFQSSP</sequence>
<evidence type="ECO:0008006" key="4">
    <source>
        <dbReference type="Google" id="ProtNLM"/>
    </source>
</evidence>
<evidence type="ECO:0000313" key="2">
    <source>
        <dbReference type="EMBL" id="GBF50066.1"/>
    </source>
</evidence>
<feature type="transmembrane region" description="Helical" evidence="1">
    <location>
        <begin position="66"/>
        <end position="86"/>
    </location>
</feature>
<proteinExistence type="predicted"/>
<dbReference type="EMBL" id="BFBB01000003">
    <property type="protein sequence ID" value="GBF50066.1"/>
    <property type="molecule type" value="Genomic_DNA"/>
</dbReference>
<accession>A0A2P2DZR6</accession>
<gene>
    <name evidence="2" type="ORF">LPTSP4_15870</name>
</gene>
<name>A0A2P2DZR6_9LEPT</name>
<dbReference type="InterPro" id="IPR007352">
    <property type="entry name" value="DUF420"/>
</dbReference>
<keyword evidence="1" id="KW-1133">Transmembrane helix</keyword>
<keyword evidence="1" id="KW-0812">Transmembrane</keyword>
<keyword evidence="3" id="KW-1185">Reference proteome</keyword>
<feature type="transmembrane region" description="Helical" evidence="1">
    <location>
        <begin position="98"/>
        <end position="115"/>
    </location>
</feature>